<dbReference type="Gene3D" id="1.10.10.10">
    <property type="entry name" value="Winged helix-like DNA-binding domain superfamily/Winged helix DNA-binding domain"/>
    <property type="match status" value="1"/>
</dbReference>
<evidence type="ECO:0000313" key="1">
    <source>
        <dbReference type="EMBL" id="TDO31989.1"/>
    </source>
</evidence>
<dbReference type="GO" id="GO:0006355">
    <property type="term" value="P:regulation of DNA-templated transcription"/>
    <property type="evidence" value="ECO:0007669"/>
    <property type="project" value="InterPro"/>
</dbReference>
<comment type="caution">
    <text evidence="1">The sequence shown here is derived from an EMBL/GenBank/DDBJ whole genome shotgun (WGS) entry which is preliminary data.</text>
</comment>
<evidence type="ECO:0008006" key="3">
    <source>
        <dbReference type="Google" id="ProtNLM"/>
    </source>
</evidence>
<dbReference type="RefSeq" id="WP_133878017.1">
    <property type="nucleotide sequence ID" value="NZ_BOMD01000044.1"/>
</dbReference>
<accession>A0A4R6J8T3</accession>
<dbReference type="EMBL" id="SNWR01000002">
    <property type="protein sequence ID" value="TDO31989.1"/>
    <property type="molecule type" value="Genomic_DNA"/>
</dbReference>
<organism evidence="1 2">
    <name type="scientific">Paractinoplanes brasiliensis</name>
    <dbReference type="NCBI Taxonomy" id="52695"/>
    <lineage>
        <taxon>Bacteria</taxon>
        <taxon>Bacillati</taxon>
        <taxon>Actinomycetota</taxon>
        <taxon>Actinomycetes</taxon>
        <taxon>Micromonosporales</taxon>
        <taxon>Micromonosporaceae</taxon>
        <taxon>Paractinoplanes</taxon>
    </lineage>
</organism>
<sequence length="181" mass="19110">MTRQPDAPRHVVANPGDADTVLRRLTRDGWVARDGFALPDPAWDVTGSRLVLHGRIGDPDTLQLAVLAAARGAGIVAVCDTESPLGRALLDDLARLGPVQHGAAEPAGGDNAVADLVPEQRALLDRLAAGDTIAAAAAAEFLSLRTANRRIAEARALFGVRTTREAVLAYLRQRGAPPRQH</sequence>
<evidence type="ECO:0000313" key="2">
    <source>
        <dbReference type="Proteomes" id="UP000294901"/>
    </source>
</evidence>
<gene>
    <name evidence="1" type="ORF">C8E87_7428</name>
</gene>
<dbReference type="SUPFAM" id="SSF46894">
    <property type="entry name" value="C-terminal effector domain of the bipartite response regulators"/>
    <property type="match status" value="1"/>
</dbReference>
<protein>
    <recommendedName>
        <fullName evidence="3">HTH luxR-type domain-containing protein</fullName>
    </recommendedName>
</protein>
<name>A0A4R6J8T3_9ACTN</name>
<keyword evidence="2" id="KW-1185">Reference proteome</keyword>
<proteinExistence type="predicted"/>
<dbReference type="InterPro" id="IPR036388">
    <property type="entry name" value="WH-like_DNA-bd_sf"/>
</dbReference>
<dbReference type="OrthoDB" id="5187741at2"/>
<dbReference type="InterPro" id="IPR016032">
    <property type="entry name" value="Sig_transdc_resp-reg_C-effctor"/>
</dbReference>
<dbReference type="AlphaFoldDB" id="A0A4R6J8T3"/>
<dbReference type="GO" id="GO:0003677">
    <property type="term" value="F:DNA binding"/>
    <property type="evidence" value="ECO:0007669"/>
    <property type="project" value="InterPro"/>
</dbReference>
<reference evidence="1 2" key="1">
    <citation type="submission" date="2019-03" db="EMBL/GenBank/DDBJ databases">
        <title>Sequencing the genomes of 1000 actinobacteria strains.</title>
        <authorList>
            <person name="Klenk H.-P."/>
        </authorList>
    </citation>
    <scope>NUCLEOTIDE SEQUENCE [LARGE SCALE GENOMIC DNA]</scope>
    <source>
        <strain evidence="1 2">DSM 43805</strain>
    </source>
</reference>
<dbReference type="Proteomes" id="UP000294901">
    <property type="component" value="Unassembled WGS sequence"/>
</dbReference>